<comment type="caution">
    <text evidence="1">The sequence shown here is derived from an EMBL/GenBank/DDBJ whole genome shotgun (WGS) entry which is preliminary data.</text>
</comment>
<keyword evidence="2" id="KW-1185">Reference proteome</keyword>
<accession>A0A834WNZ9</accession>
<gene>
    <name evidence="1" type="ORF">G2W53_019167</name>
</gene>
<dbReference type="EMBL" id="JAAIUW010000006">
    <property type="protein sequence ID" value="KAF7828003.1"/>
    <property type="molecule type" value="Genomic_DNA"/>
</dbReference>
<organism evidence="1 2">
    <name type="scientific">Senna tora</name>
    <dbReference type="NCBI Taxonomy" id="362788"/>
    <lineage>
        <taxon>Eukaryota</taxon>
        <taxon>Viridiplantae</taxon>
        <taxon>Streptophyta</taxon>
        <taxon>Embryophyta</taxon>
        <taxon>Tracheophyta</taxon>
        <taxon>Spermatophyta</taxon>
        <taxon>Magnoliopsida</taxon>
        <taxon>eudicotyledons</taxon>
        <taxon>Gunneridae</taxon>
        <taxon>Pentapetalae</taxon>
        <taxon>rosids</taxon>
        <taxon>fabids</taxon>
        <taxon>Fabales</taxon>
        <taxon>Fabaceae</taxon>
        <taxon>Caesalpinioideae</taxon>
        <taxon>Cassia clade</taxon>
        <taxon>Senna</taxon>
    </lineage>
</organism>
<reference evidence="1" key="1">
    <citation type="submission" date="2020-09" db="EMBL/GenBank/DDBJ databases">
        <title>Genome-Enabled Discovery of Anthraquinone Biosynthesis in Senna tora.</title>
        <authorList>
            <person name="Kang S.-H."/>
            <person name="Pandey R.P."/>
            <person name="Lee C.-M."/>
            <person name="Sim J.-S."/>
            <person name="Jeong J.-T."/>
            <person name="Choi B.-S."/>
            <person name="Jung M."/>
            <person name="Ginzburg D."/>
            <person name="Zhao K."/>
            <person name="Won S.Y."/>
            <person name="Oh T.-J."/>
            <person name="Yu Y."/>
            <person name="Kim N.-H."/>
            <person name="Lee O.R."/>
            <person name="Lee T.-H."/>
            <person name="Bashyal P."/>
            <person name="Kim T.-S."/>
            <person name="Lee W.-H."/>
            <person name="Kawkins C."/>
            <person name="Kim C.-K."/>
            <person name="Kim J.S."/>
            <person name="Ahn B.O."/>
            <person name="Rhee S.Y."/>
            <person name="Sohng J.K."/>
        </authorList>
    </citation>
    <scope>NUCLEOTIDE SEQUENCE</scope>
    <source>
        <tissue evidence="1">Leaf</tissue>
    </source>
</reference>
<protein>
    <submittedName>
        <fullName evidence="1">Uncharacterized protein</fullName>
    </submittedName>
</protein>
<evidence type="ECO:0000313" key="2">
    <source>
        <dbReference type="Proteomes" id="UP000634136"/>
    </source>
</evidence>
<sequence length="48" mass="5429">MAILVQKLHVTVVLLGQAGPLVCWAQLVSLYRPKLNIGANELKFKYKY</sequence>
<proteinExistence type="predicted"/>
<dbReference type="AlphaFoldDB" id="A0A834WNZ9"/>
<dbReference type="Proteomes" id="UP000634136">
    <property type="component" value="Unassembled WGS sequence"/>
</dbReference>
<evidence type="ECO:0000313" key="1">
    <source>
        <dbReference type="EMBL" id="KAF7828003.1"/>
    </source>
</evidence>
<name>A0A834WNZ9_9FABA</name>